<evidence type="ECO:0000313" key="2">
    <source>
        <dbReference type="Proteomes" id="UP000316665"/>
    </source>
</evidence>
<dbReference type="OrthoDB" id="9811869at2"/>
<protein>
    <submittedName>
        <fullName evidence="1">HNH endonuclease</fullName>
    </submittedName>
</protein>
<gene>
    <name evidence="1" type="ORF">FJQ89_07005</name>
</gene>
<accession>A0A4Y6RBE1</accession>
<reference evidence="1 2" key="1">
    <citation type="submission" date="2019-06" db="EMBL/GenBank/DDBJ databases">
        <title>Complete genome sequence of Janthinobacterium sp. SNU WT3 isolated from diseased rainbow trout.</title>
        <authorList>
            <person name="Oh W.T."/>
            <person name="Park S.C."/>
        </authorList>
    </citation>
    <scope>NUCLEOTIDE SEQUENCE [LARGE SCALE GENOMIC DNA]</scope>
    <source>
        <strain evidence="1 2">SNU WT3</strain>
    </source>
</reference>
<sequence length="257" mass="29252">MLPDTYTINTDQVTNPGESLHNRWLERGIAVLSRDEDDLEKLAQPAIGAIVLMWENGIGGVAAGKFSDNDVLRVTRTEDIVSKKEVREFHRKVDWYADLRKNPITATEFSKLHGTDPNGRLRRFNKGKEEILELIESRSRDIEKEQLETRAAKFAEVQVRPDQQAFSKSVFIACEGRCIVSGCKIRQVLDAAHKTGRNWRSGQNSAGDGFMIRKDLHALYDNNLLWFDEDCKVRLATNVYPDYAQYEGVQISPAHCQ</sequence>
<name>A0A4Y6RBE1_9BURK</name>
<organism evidence="1 2">
    <name type="scientific">Janthinobacterium tructae</name>
    <dbReference type="NCBI Taxonomy" id="2590869"/>
    <lineage>
        <taxon>Bacteria</taxon>
        <taxon>Pseudomonadati</taxon>
        <taxon>Pseudomonadota</taxon>
        <taxon>Betaproteobacteria</taxon>
        <taxon>Burkholderiales</taxon>
        <taxon>Oxalobacteraceae</taxon>
        <taxon>Janthinobacterium</taxon>
    </lineage>
</organism>
<dbReference type="AlphaFoldDB" id="A0A4Y6RBE1"/>
<keyword evidence="1" id="KW-0255">Endonuclease</keyword>
<proteinExistence type="predicted"/>
<dbReference type="EMBL" id="CP041185">
    <property type="protein sequence ID" value="QDG70193.1"/>
    <property type="molecule type" value="Genomic_DNA"/>
</dbReference>
<dbReference type="Proteomes" id="UP000316665">
    <property type="component" value="Chromosome"/>
</dbReference>
<dbReference type="GO" id="GO:0004519">
    <property type="term" value="F:endonuclease activity"/>
    <property type="evidence" value="ECO:0007669"/>
    <property type="project" value="UniProtKB-KW"/>
</dbReference>
<dbReference type="RefSeq" id="WP_141169625.1">
    <property type="nucleotide sequence ID" value="NZ_CP041185.1"/>
</dbReference>
<keyword evidence="1" id="KW-0540">Nuclease</keyword>
<keyword evidence="1" id="KW-0378">Hydrolase</keyword>
<dbReference type="KEGG" id="jas:FJQ89_07005"/>
<evidence type="ECO:0000313" key="1">
    <source>
        <dbReference type="EMBL" id="QDG70193.1"/>
    </source>
</evidence>
<keyword evidence="2" id="KW-1185">Reference proteome</keyword>